<evidence type="ECO:0000313" key="1">
    <source>
        <dbReference type="EMBL" id="CAG8832298.1"/>
    </source>
</evidence>
<reference evidence="1 2" key="1">
    <citation type="submission" date="2021-06" db="EMBL/GenBank/DDBJ databases">
        <authorList>
            <person name="Kallberg Y."/>
            <person name="Tangrot J."/>
            <person name="Rosling A."/>
        </authorList>
    </citation>
    <scope>NUCLEOTIDE SEQUENCE [LARGE SCALE GENOMIC DNA]</scope>
    <source>
        <strain evidence="1 2">120-4 pot B 10/14</strain>
    </source>
</reference>
<evidence type="ECO:0000313" key="2">
    <source>
        <dbReference type="Proteomes" id="UP000789901"/>
    </source>
</evidence>
<gene>
    <name evidence="1" type="ORF">GMARGA_LOCUS30989</name>
</gene>
<sequence>MEEAVSIDTRDKFMIEKYFDISTFEKSQKITEESSTINLQDPIGTED</sequence>
<feature type="non-terminal residue" evidence="1">
    <location>
        <position position="47"/>
    </location>
</feature>
<name>A0ABN7WH67_GIGMA</name>
<protein>
    <submittedName>
        <fullName evidence="1">8908_t:CDS:1</fullName>
    </submittedName>
</protein>
<keyword evidence="2" id="KW-1185">Reference proteome</keyword>
<organism evidence="1 2">
    <name type="scientific">Gigaspora margarita</name>
    <dbReference type="NCBI Taxonomy" id="4874"/>
    <lineage>
        <taxon>Eukaryota</taxon>
        <taxon>Fungi</taxon>
        <taxon>Fungi incertae sedis</taxon>
        <taxon>Mucoromycota</taxon>
        <taxon>Glomeromycotina</taxon>
        <taxon>Glomeromycetes</taxon>
        <taxon>Diversisporales</taxon>
        <taxon>Gigasporaceae</taxon>
        <taxon>Gigaspora</taxon>
    </lineage>
</organism>
<proteinExistence type="predicted"/>
<dbReference type="EMBL" id="CAJVQB010045058">
    <property type="protein sequence ID" value="CAG8832298.1"/>
    <property type="molecule type" value="Genomic_DNA"/>
</dbReference>
<dbReference type="Proteomes" id="UP000789901">
    <property type="component" value="Unassembled WGS sequence"/>
</dbReference>
<comment type="caution">
    <text evidence="1">The sequence shown here is derived from an EMBL/GenBank/DDBJ whole genome shotgun (WGS) entry which is preliminary data.</text>
</comment>
<accession>A0ABN7WH67</accession>